<accession>A0A1Q9F3D3</accession>
<dbReference type="OrthoDB" id="10596375at2759"/>
<sequence length="278" mass="31026">MRYSPREVLGFSEPNVSAVGLSEAPDITVADTIPWELGSDMCLSGQEAIAIAVNGLATKRRIGSISPEDCIQQGRRIAVTRLPVPMKWYAHRLCKVLQGYPPRPCSGYDPTVDTGYSRVSAKSSVLEGSVRGMEVLGGSWVIPKRNYLGAYGLWILCGITEDLEIYAADETGLLKKSFIFGQPVEDFPDSKLVNFFGYDPDVDGDLDLKPWVERPFTSFNMKPLDIVILDFAFDRREAKQNRNLTFTWEPRRFRGSINTDLHVPTQMKILALSELLGT</sequence>
<gene>
    <name evidence="1" type="ORF">AK812_SmicGene1683</name>
</gene>
<evidence type="ECO:0000313" key="2">
    <source>
        <dbReference type="Proteomes" id="UP000186817"/>
    </source>
</evidence>
<dbReference type="Proteomes" id="UP000186817">
    <property type="component" value="Unassembled WGS sequence"/>
</dbReference>
<dbReference type="AlphaFoldDB" id="A0A1Q9F3D3"/>
<evidence type="ECO:0000313" key="1">
    <source>
        <dbReference type="EMBL" id="OLQ14190.1"/>
    </source>
</evidence>
<proteinExistence type="predicted"/>
<keyword evidence="2" id="KW-1185">Reference proteome</keyword>
<name>A0A1Q9F3D3_SYMMI</name>
<organism evidence="1 2">
    <name type="scientific">Symbiodinium microadriaticum</name>
    <name type="common">Dinoflagellate</name>
    <name type="synonym">Zooxanthella microadriatica</name>
    <dbReference type="NCBI Taxonomy" id="2951"/>
    <lineage>
        <taxon>Eukaryota</taxon>
        <taxon>Sar</taxon>
        <taxon>Alveolata</taxon>
        <taxon>Dinophyceae</taxon>
        <taxon>Suessiales</taxon>
        <taxon>Symbiodiniaceae</taxon>
        <taxon>Symbiodinium</taxon>
    </lineage>
</organism>
<reference evidence="1 2" key="1">
    <citation type="submission" date="2016-02" db="EMBL/GenBank/DDBJ databases">
        <title>Genome analysis of coral dinoflagellate symbionts highlights evolutionary adaptations to a symbiotic lifestyle.</title>
        <authorList>
            <person name="Aranda M."/>
            <person name="Li Y."/>
            <person name="Liew Y.J."/>
            <person name="Baumgarten S."/>
            <person name="Simakov O."/>
            <person name="Wilson M."/>
            <person name="Piel J."/>
            <person name="Ashoor H."/>
            <person name="Bougouffa S."/>
            <person name="Bajic V.B."/>
            <person name="Ryu T."/>
            <person name="Ravasi T."/>
            <person name="Bayer T."/>
            <person name="Micklem G."/>
            <person name="Kim H."/>
            <person name="Bhak J."/>
            <person name="Lajeunesse T.C."/>
            <person name="Voolstra C.R."/>
        </authorList>
    </citation>
    <scope>NUCLEOTIDE SEQUENCE [LARGE SCALE GENOMIC DNA]</scope>
    <source>
        <strain evidence="1 2">CCMP2467</strain>
    </source>
</reference>
<comment type="caution">
    <text evidence="1">The sequence shown here is derived from an EMBL/GenBank/DDBJ whole genome shotgun (WGS) entry which is preliminary data.</text>
</comment>
<protein>
    <submittedName>
        <fullName evidence="1">Uncharacterized protein</fullName>
    </submittedName>
</protein>
<dbReference type="EMBL" id="LSRX01000018">
    <property type="protein sequence ID" value="OLQ14190.1"/>
    <property type="molecule type" value="Genomic_DNA"/>
</dbReference>